<name>A0A078AIF9_STYLE</name>
<keyword evidence="1" id="KW-0472">Membrane</keyword>
<evidence type="ECO:0000256" key="1">
    <source>
        <dbReference type="SAM" id="Phobius"/>
    </source>
</evidence>
<feature type="transmembrane region" description="Helical" evidence="1">
    <location>
        <begin position="91"/>
        <end position="110"/>
    </location>
</feature>
<sequence length="185" mass="21824">METPRFRNDIGLFFLLTLAALIRNCFYLTEMHALYYTVHCGHITNLIRVLGNHSMFLERSLARNLVFETFRGLFRPIAYGLLYEGRVDWKFVSEMAVTTVLFICLVTLFVPKSTFKKHNVAWAYTNMEFFLMFADGFIYAMNKIEMDARRPSFQRLECAWWHFPQLELLRLLTCAISRYVCSPIS</sequence>
<proteinExistence type="predicted"/>
<feature type="transmembrane region" description="Helical" evidence="1">
    <location>
        <begin position="122"/>
        <end position="141"/>
    </location>
</feature>
<dbReference type="EMBL" id="CCKQ01010510">
    <property type="protein sequence ID" value="CDW82035.1"/>
    <property type="molecule type" value="Genomic_DNA"/>
</dbReference>
<dbReference type="Proteomes" id="UP000039865">
    <property type="component" value="Unassembled WGS sequence"/>
</dbReference>
<accession>A0A078AIF9</accession>
<keyword evidence="1" id="KW-1133">Transmembrane helix</keyword>
<dbReference type="InParanoid" id="A0A078AIF9"/>
<protein>
    <submittedName>
        <fullName evidence="2">Uncharacterized protein</fullName>
    </submittedName>
</protein>
<organism evidence="2 3">
    <name type="scientific">Stylonychia lemnae</name>
    <name type="common">Ciliate</name>
    <dbReference type="NCBI Taxonomy" id="5949"/>
    <lineage>
        <taxon>Eukaryota</taxon>
        <taxon>Sar</taxon>
        <taxon>Alveolata</taxon>
        <taxon>Ciliophora</taxon>
        <taxon>Intramacronucleata</taxon>
        <taxon>Spirotrichea</taxon>
        <taxon>Stichotrichia</taxon>
        <taxon>Sporadotrichida</taxon>
        <taxon>Oxytrichidae</taxon>
        <taxon>Stylonychinae</taxon>
        <taxon>Stylonychia</taxon>
    </lineage>
</organism>
<evidence type="ECO:0000313" key="3">
    <source>
        <dbReference type="Proteomes" id="UP000039865"/>
    </source>
</evidence>
<keyword evidence="3" id="KW-1185">Reference proteome</keyword>
<reference evidence="2 3" key="1">
    <citation type="submission" date="2014-06" db="EMBL/GenBank/DDBJ databases">
        <authorList>
            <person name="Swart Estienne"/>
        </authorList>
    </citation>
    <scope>NUCLEOTIDE SEQUENCE [LARGE SCALE GENOMIC DNA]</scope>
    <source>
        <strain evidence="2 3">130c</strain>
    </source>
</reference>
<keyword evidence="1" id="KW-0812">Transmembrane</keyword>
<evidence type="ECO:0000313" key="2">
    <source>
        <dbReference type="EMBL" id="CDW82035.1"/>
    </source>
</evidence>
<gene>
    <name evidence="2" type="primary">Contig13999.g14938</name>
    <name evidence="2" type="ORF">STYLEM_11060</name>
</gene>
<dbReference type="AlphaFoldDB" id="A0A078AIF9"/>